<feature type="transmembrane region" description="Helical" evidence="8">
    <location>
        <begin position="240"/>
        <end position="262"/>
    </location>
</feature>
<keyword evidence="10" id="KW-1185">Reference proteome</keyword>
<comment type="caution">
    <text evidence="8">Lacks conserved residue(s) required for the propagation of feature annotation.</text>
</comment>
<dbReference type="GO" id="GO:0005886">
    <property type="term" value="C:plasma membrane"/>
    <property type="evidence" value="ECO:0007669"/>
    <property type="project" value="UniProtKB-SubCell"/>
</dbReference>
<organism evidence="9 10">
    <name type="scientific">Rhodnius prolixus</name>
    <name type="common">Triatomid bug</name>
    <dbReference type="NCBI Taxonomy" id="13249"/>
    <lineage>
        <taxon>Eukaryota</taxon>
        <taxon>Metazoa</taxon>
        <taxon>Ecdysozoa</taxon>
        <taxon>Arthropoda</taxon>
        <taxon>Hexapoda</taxon>
        <taxon>Insecta</taxon>
        <taxon>Pterygota</taxon>
        <taxon>Neoptera</taxon>
        <taxon>Paraneoptera</taxon>
        <taxon>Hemiptera</taxon>
        <taxon>Heteroptera</taxon>
        <taxon>Panheteroptera</taxon>
        <taxon>Cimicomorpha</taxon>
        <taxon>Reduviidae</taxon>
        <taxon>Triatominae</taxon>
        <taxon>Rhodnius</taxon>
    </lineage>
</organism>
<comment type="subcellular location">
    <subcellularLocation>
        <location evidence="1 8">Cell membrane</location>
        <topology evidence="1 8">Multi-pass membrane protein</topology>
    </subcellularLocation>
</comment>
<dbReference type="PANTHER" id="PTHR21143">
    <property type="entry name" value="INVERTEBRATE GUSTATORY RECEPTOR"/>
    <property type="match status" value="1"/>
</dbReference>
<evidence type="ECO:0000256" key="3">
    <source>
        <dbReference type="ARBA" id="ARBA00022692"/>
    </source>
</evidence>
<comment type="function">
    <text evidence="8">Gustatory receptor which mediates acceptance or avoidance behavior, depending on its substrates.</text>
</comment>
<feature type="transmembrane region" description="Helical" evidence="8">
    <location>
        <begin position="311"/>
        <end position="336"/>
    </location>
</feature>
<accession>T1H8V2</accession>
<keyword evidence="2 8" id="KW-1003">Cell membrane</keyword>
<keyword evidence="3 8" id="KW-0812">Transmembrane</keyword>
<sequence length="343" mass="39596">MEKLLKNHIKIFRYLGICPFELTNHGKLKLLKTSLIYTIVVLLTIDTLYIINLISFLKKISKWNKHQSFVAGMFLILLPLTINIAVVYIITKKTQLESVIKIFVNFKNKFPEFIPETKLKYYPICPTFIDLVIIFVDVLDELVFVEYIPYLYLFGILVFFTRTVIISKSCLVHMQQFLKNKGDVTSLPLILEAHDLILDSCANINSVFGPFLLGTISVSFLYLTIGIYCFTLSHATPLGYIHYTLIVFANLSLLYGLADLCVSTIDDSLQIKQQLTKLVYQDYSRKFDNYRVIVMFQIIQNRNPEFTAYKFFNISFNMIGSIVAVICTYVIILIQFDISVEPQ</sequence>
<dbReference type="InterPro" id="IPR013604">
    <property type="entry name" value="7TM_chemorcpt"/>
</dbReference>
<dbReference type="HOGENOM" id="CLU_809662_0_0_1"/>
<feature type="transmembrane region" description="Helical" evidence="8">
    <location>
        <begin position="150"/>
        <end position="171"/>
    </location>
</feature>
<keyword evidence="5 8" id="KW-0472">Membrane</keyword>
<evidence type="ECO:0000256" key="6">
    <source>
        <dbReference type="ARBA" id="ARBA00023170"/>
    </source>
</evidence>
<evidence type="ECO:0000256" key="2">
    <source>
        <dbReference type="ARBA" id="ARBA00022475"/>
    </source>
</evidence>
<evidence type="ECO:0000313" key="10">
    <source>
        <dbReference type="Proteomes" id="UP000015103"/>
    </source>
</evidence>
<evidence type="ECO:0000256" key="1">
    <source>
        <dbReference type="ARBA" id="ARBA00004651"/>
    </source>
</evidence>
<dbReference type="Pfam" id="PF08395">
    <property type="entry name" value="7tm_7"/>
    <property type="match status" value="1"/>
</dbReference>
<dbReference type="GO" id="GO:0007165">
    <property type="term" value="P:signal transduction"/>
    <property type="evidence" value="ECO:0007669"/>
    <property type="project" value="UniProtKB-KW"/>
</dbReference>
<dbReference type="AlphaFoldDB" id="T1H8V2"/>
<keyword evidence="6 8" id="KW-0675">Receptor</keyword>
<dbReference type="FunCoup" id="T1H8V2">
    <property type="interactions" value="16"/>
</dbReference>
<name>T1H8V2_RHOPR</name>
<dbReference type="GO" id="GO:0043025">
    <property type="term" value="C:neuronal cell body"/>
    <property type="evidence" value="ECO:0007669"/>
    <property type="project" value="TreeGrafter"/>
</dbReference>
<keyword evidence="7 8" id="KW-0807">Transducer</keyword>
<dbReference type="GO" id="GO:0008049">
    <property type="term" value="P:male courtship behavior"/>
    <property type="evidence" value="ECO:0007669"/>
    <property type="project" value="TreeGrafter"/>
</dbReference>
<feature type="transmembrane region" description="Helical" evidence="8">
    <location>
        <begin position="69"/>
        <end position="91"/>
    </location>
</feature>
<dbReference type="PANTHER" id="PTHR21143:SF133">
    <property type="entry name" value="GUSTATORY AND PHEROMONE RECEPTOR 32A-RELATED"/>
    <property type="match status" value="1"/>
</dbReference>
<dbReference type="EnsemblMetazoa" id="RPRC000451-RA">
    <property type="protein sequence ID" value="RPRC000451-PA"/>
    <property type="gene ID" value="RPRC000451"/>
</dbReference>
<dbReference type="GO" id="GO:0030424">
    <property type="term" value="C:axon"/>
    <property type="evidence" value="ECO:0007669"/>
    <property type="project" value="TreeGrafter"/>
</dbReference>
<feature type="transmembrane region" description="Helical" evidence="8">
    <location>
        <begin position="207"/>
        <end position="228"/>
    </location>
</feature>
<reference evidence="9" key="1">
    <citation type="submission" date="2015-05" db="UniProtKB">
        <authorList>
            <consortium name="EnsemblMetazoa"/>
        </authorList>
    </citation>
    <scope>IDENTIFICATION</scope>
</reference>
<protein>
    <recommendedName>
        <fullName evidence="8">Gustatory receptor</fullName>
    </recommendedName>
</protein>
<evidence type="ECO:0000256" key="8">
    <source>
        <dbReference type="RuleBase" id="RU363108"/>
    </source>
</evidence>
<evidence type="ECO:0000313" key="9">
    <source>
        <dbReference type="EnsemblMetazoa" id="RPRC000451-PA"/>
    </source>
</evidence>
<dbReference type="InParanoid" id="T1H8V2"/>
<evidence type="ECO:0000256" key="7">
    <source>
        <dbReference type="ARBA" id="ARBA00023224"/>
    </source>
</evidence>
<dbReference type="GO" id="GO:0030425">
    <property type="term" value="C:dendrite"/>
    <property type="evidence" value="ECO:0007669"/>
    <property type="project" value="TreeGrafter"/>
</dbReference>
<keyword evidence="4 8" id="KW-1133">Transmembrane helix</keyword>
<evidence type="ECO:0000256" key="4">
    <source>
        <dbReference type="ARBA" id="ARBA00022989"/>
    </source>
</evidence>
<dbReference type="GO" id="GO:0050909">
    <property type="term" value="P:sensory perception of taste"/>
    <property type="evidence" value="ECO:0007669"/>
    <property type="project" value="InterPro"/>
</dbReference>
<comment type="similarity">
    <text evidence="8">Belongs to the insect chemoreceptor superfamily. Gustatory receptor (GR) family.</text>
</comment>
<dbReference type="EMBL" id="ACPB03002610">
    <property type="status" value="NOT_ANNOTATED_CDS"/>
    <property type="molecule type" value="Genomic_DNA"/>
</dbReference>
<proteinExistence type="inferred from homology"/>
<feature type="transmembrane region" description="Helical" evidence="8">
    <location>
        <begin position="35"/>
        <end position="57"/>
    </location>
</feature>
<dbReference type="Proteomes" id="UP000015103">
    <property type="component" value="Unassembled WGS sequence"/>
</dbReference>
<evidence type="ECO:0000256" key="5">
    <source>
        <dbReference type="ARBA" id="ARBA00023136"/>
    </source>
</evidence>
<dbReference type="VEuPathDB" id="VectorBase:RPRC000451"/>
<dbReference type="GO" id="GO:0007635">
    <property type="term" value="P:chemosensory behavior"/>
    <property type="evidence" value="ECO:0007669"/>
    <property type="project" value="TreeGrafter"/>
</dbReference>